<dbReference type="AlphaFoldDB" id="A0A5B6WNM1"/>
<keyword evidence="2" id="KW-0812">Transmembrane</keyword>
<feature type="transmembrane region" description="Helical" evidence="2">
    <location>
        <begin position="26"/>
        <end position="43"/>
    </location>
</feature>
<keyword evidence="2" id="KW-1133">Transmembrane helix</keyword>
<organism evidence="3 4">
    <name type="scientific">Gossypium australe</name>
    <dbReference type="NCBI Taxonomy" id="47621"/>
    <lineage>
        <taxon>Eukaryota</taxon>
        <taxon>Viridiplantae</taxon>
        <taxon>Streptophyta</taxon>
        <taxon>Embryophyta</taxon>
        <taxon>Tracheophyta</taxon>
        <taxon>Spermatophyta</taxon>
        <taxon>Magnoliopsida</taxon>
        <taxon>eudicotyledons</taxon>
        <taxon>Gunneridae</taxon>
        <taxon>Pentapetalae</taxon>
        <taxon>rosids</taxon>
        <taxon>malvids</taxon>
        <taxon>Malvales</taxon>
        <taxon>Malvaceae</taxon>
        <taxon>Malvoideae</taxon>
        <taxon>Gossypium</taxon>
    </lineage>
</organism>
<dbReference type="GO" id="GO:0016020">
    <property type="term" value="C:membrane"/>
    <property type="evidence" value="ECO:0007669"/>
    <property type="project" value="InterPro"/>
</dbReference>
<dbReference type="Pfam" id="PF01554">
    <property type="entry name" value="MatE"/>
    <property type="match status" value="1"/>
</dbReference>
<evidence type="ECO:0000256" key="1">
    <source>
        <dbReference type="ARBA" id="ARBA00010199"/>
    </source>
</evidence>
<gene>
    <name evidence="3" type="ORF">EPI10_005052</name>
</gene>
<comment type="caution">
    <text evidence="3">The sequence shown here is derived from an EMBL/GenBank/DDBJ whole genome shotgun (WGS) entry which is preliminary data.</text>
</comment>
<accession>A0A5B6WNM1</accession>
<comment type="similarity">
    <text evidence="1">Belongs to the multi antimicrobial extrusion (MATE) (TC 2.A.66.1) family.</text>
</comment>
<dbReference type="Proteomes" id="UP000325315">
    <property type="component" value="Unassembled WGS sequence"/>
</dbReference>
<keyword evidence="2" id="KW-0472">Membrane</keyword>
<evidence type="ECO:0000313" key="3">
    <source>
        <dbReference type="EMBL" id="KAA3482836.1"/>
    </source>
</evidence>
<dbReference type="GO" id="GO:0042910">
    <property type="term" value="F:xenobiotic transmembrane transporter activity"/>
    <property type="evidence" value="ECO:0007669"/>
    <property type="project" value="InterPro"/>
</dbReference>
<name>A0A5B6WNM1_9ROSI</name>
<dbReference type="PANTHER" id="PTHR11206">
    <property type="entry name" value="MULTIDRUG RESISTANCE PROTEIN"/>
    <property type="match status" value="1"/>
</dbReference>
<proteinExistence type="inferred from homology"/>
<dbReference type="OrthoDB" id="2126698at2759"/>
<evidence type="ECO:0000256" key="2">
    <source>
        <dbReference type="SAM" id="Phobius"/>
    </source>
</evidence>
<keyword evidence="4" id="KW-1185">Reference proteome</keyword>
<reference evidence="4" key="1">
    <citation type="journal article" date="2019" name="Plant Biotechnol. J.">
        <title>Genome sequencing of the Australian wild diploid species Gossypium australe highlights disease resistance and delayed gland morphogenesis.</title>
        <authorList>
            <person name="Cai Y."/>
            <person name="Cai X."/>
            <person name="Wang Q."/>
            <person name="Wang P."/>
            <person name="Zhang Y."/>
            <person name="Cai C."/>
            <person name="Xu Y."/>
            <person name="Wang K."/>
            <person name="Zhou Z."/>
            <person name="Wang C."/>
            <person name="Geng S."/>
            <person name="Li B."/>
            <person name="Dong Q."/>
            <person name="Hou Y."/>
            <person name="Wang H."/>
            <person name="Ai P."/>
            <person name="Liu Z."/>
            <person name="Yi F."/>
            <person name="Sun M."/>
            <person name="An G."/>
            <person name="Cheng J."/>
            <person name="Zhang Y."/>
            <person name="Shi Q."/>
            <person name="Xie Y."/>
            <person name="Shi X."/>
            <person name="Chang Y."/>
            <person name="Huang F."/>
            <person name="Chen Y."/>
            <person name="Hong S."/>
            <person name="Mi L."/>
            <person name="Sun Q."/>
            <person name="Zhang L."/>
            <person name="Zhou B."/>
            <person name="Peng R."/>
            <person name="Zhang X."/>
            <person name="Liu F."/>
        </authorList>
    </citation>
    <scope>NUCLEOTIDE SEQUENCE [LARGE SCALE GENOMIC DNA]</scope>
    <source>
        <strain evidence="4">cv. PA1801</strain>
    </source>
</reference>
<feature type="transmembrane region" description="Helical" evidence="2">
    <location>
        <begin position="55"/>
        <end position="78"/>
    </location>
</feature>
<sequence>MEESLIPKLDNRWLTWAAFVEETKRVGYLAGPMVVVTLSQYLLQVISTMMVGHLGVLPLASSAIAISLATVTGFSLLVSQFAMANEKGKNDISHNREKVTAENRTCRRQLDRVLASKKGLGSDGGRGRIYKAWLVASYPQALTRVCKGHVSINPLRGKIVSYPDGN</sequence>
<dbReference type="GO" id="GO:0015297">
    <property type="term" value="F:antiporter activity"/>
    <property type="evidence" value="ECO:0007669"/>
    <property type="project" value="InterPro"/>
</dbReference>
<protein>
    <submittedName>
        <fullName evidence="3">Protein DETOXIFICATION 12-like</fullName>
    </submittedName>
</protein>
<dbReference type="EMBL" id="SMMG02000002">
    <property type="protein sequence ID" value="KAA3482836.1"/>
    <property type="molecule type" value="Genomic_DNA"/>
</dbReference>
<evidence type="ECO:0000313" key="4">
    <source>
        <dbReference type="Proteomes" id="UP000325315"/>
    </source>
</evidence>
<dbReference type="InterPro" id="IPR002528">
    <property type="entry name" value="MATE_fam"/>
</dbReference>